<organism evidence="2">
    <name type="scientific">Rhipicephalus microplus</name>
    <name type="common">Cattle tick</name>
    <name type="synonym">Boophilus microplus</name>
    <dbReference type="NCBI Taxonomy" id="6941"/>
    <lineage>
        <taxon>Eukaryota</taxon>
        <taxon>Metazoa</taxon>
        <taxon>Ecdysozoa</taxon>
        <taxon>Arthropoda</taxon>
        <taxon>Chelicerata</taxon>
        <taxon>Arachnida</taxon>
        <taxon>Acari</taxon>
        <taxon>Parasitiformes</taxon>
        <taxon>Ixodida</taxon>
        <taxon>Ixodoidea</taxon>
        <taxon>Ixodidae</taxon>
        <taxon>Rhipicephalinae</taxon>
        <taxon>Rhipicephalus</taxon>
        <taxon>Boophilus</taxon>
    </lineage>
</organism>
<dbReference type="EMBL" id="GIKN01002686">
    <property type="protein sequence ID" value="NIE44959.1"/>
    <property type="molecule type" value="Transcribed_RNA"/>
</dbReference>
<feature type="signal peptide" evidence="1">
    <location>
        <begin position="1"/>
        <end position="19"/>
    </location>
</feature>
<name>A0A6G5A2E8_RHIMP</name>
<evidence type="ECO:0000313" key="2">
    <source>
        <dbReference type="EMBL" id="NIE44959.1"/>
    </source>
</evidence>
<accession>A0A6G5A2E8</accession>
<sequence length="88" mass="9630">MSLILIILCGCIIFALVRSSEGCKKCCGSCTRPKIPSCPDLPNPSQANALYFPKEGTKMCTAVSKSQCKGKFYTNKNECESCCKSFFK</sequence>
<proteinExistence type="predicted"/>
<feature type="chain" id="PRO_5026160218" evidence="1">
    <location>
        <begin position="20"/>
        <end position="88"/>
    </location>
</feature>
<dbReference type="AlphaFoldDB" id="A0A6G5A2E8"/>
<protein>
    <submittedName>
        <fullName evidence="2">Putative kunitz</fullName>
    </submittedName>
</protein>
<evidence type="ECO:0000256" key="1">
    <source>
        <dbReference type="SAM" id="SignalP"/>
    </source>
</evidence>
<keyword evidence="1" id="KW-0732">Signal</keyword>
<reference evidence="2" key="1">
    <citation type="submission" date="2020-03" db="EMBL/GenBank/DDBJ databases">
        <title>A transcriptome and proteome of the tick Rhipicephalus microplus shaped by the genetic composition of its hosts and developmental stage.</title>
        <authorList>
            <person name="Garcia G.R."/>
            <person name="Ribeiro J.M.C."/>
            <person name="Maruyama S.R."/>
            <person name="Gardinasse L.G."/>
            <person name="Nelson K."/>
            <person name="Ferreira B.R."/>
            <person name="Andrade T.G."/>
            <person name="Santos I.K.F.M."/>
        </authorList>
    </citation>
    <scope>NUCLEOTIDE SEQUENCE</scope>
    <source>
        <strain evidence="2">NSGR</strain>
        <tissue evidence="2">Salivary glands</tissue>
    </source>
</reference>